<dbReference type="InterPro" id="IPR052523">
    <property type="entry name" value="Trichothecene_AcTrans"/>
</dbReference>
<dbReference type="Pfam" id="PF13508">
    <property type="entry name" value="Acetyltransf_7"/>
    <property type="match status" value="1"/>
</dbReference>
<keyword evidence="3" id="KW-1185">Reference proteome</keyword>
<dbReference type="InterPro" id="IPR000182">
    <property type="entry name" value="GNAT_dom"/>
</dbReference>
<dbReference type="InterPro" id="IPR016181">
    <property type="entry name" value="Acyl_CoA_acyltransferase"/>
</dbReference>
<dbReference type="GO" id="GO:0016747">
    <property type="term" value="F:acyltransferase activity, transferring groups other than amino-acyl groups"/>
    <property type="evidence" value="ECO:0007669"/>
    <property type="project" value="InterPro"/>
</dbReference>
<dbReference type="CDD" id="cd04301">
    <property type="entry name" value="NAT_SF"/>
    <property type="match status" value="1"/>
</dbReference>
<reference evidence="3" key="1">
    <citation type="submission" date="2019-04" db="EMBL/GenBank/DDBJ databases">
        <title>Friends and foes A comparative genomics studyof 23 Aspergillus species from section Flavi.</title>
        <authorList>
            <consortium name="DOE Joint Genome Institute"/>
            <person name="Kjaerbolling I."/>
            <person name="Vesth T."/>
            <person name="Frisvad J.C."/>
            <person name="Nybo J.L."/>
            <person name="Theobald S."/>
            <person name="Kildgaard S."/>
            <person name="Isbrandt T."/>
            <person name="Kuo A."/>
            <person name="Sato A."/>
            <person name="Lyhne E.K."/>
            <person name="Kogle M.E."/>
            <person name="Wiebenga A."/>
            <person name="Kun R.S."/>
            <person name="Lubbers R.J."/>
            <person name="Makela M.R."/>
            <person name="Barry K."/>
            <person name="Chovatia M."/>
            <person name="Clum A."/>
            <person name="Daum C."/>
            <person name="Haridas S."/>
            <person name="He G."/>
            <person name="LaButti K."/>
            <person name="Lipzen A."/>
            <person name="Mondo S."/>
            <person name="Riley R."/>
            <person name="Salamov A."/>
            <person name="Simmons B.A."/>
            <person name="Magnuson J.K."/>
            <person name="Henrissat B."/>
            <person name="Mortensen U.H."/>
            <person name="Larsen T.O."/>
            <person name="Devries R.P."/>
            <person name="Grigoriev I.V."/>
            <person name="Machida M."/>
            <person name="Baker S.E."/>
            <person name="Andersen M.R."/>
        </authorList>
    </citation>
    <scope>NUCLEOTIDE SEQUENCE [LARGE SCALE GENOMIC DNA]</scope>
    <source>
        <strain evidence="3">CBS 553.77</strain>
    </source>
</reference>
<sequence length="251" mass="29173">MITTSFEIREITTKDEYARLNDVLWTANFHPYLPVFTACHSVTGHTPEDRSKDRALDTDIQWAAHVKNPASHLIYALDKATGRVAGGCEWWIFHENPFPNGPHSIPCTWYPEGSERAELASQFLSQAFFPRQCWLQRSHAGVNRMGVHPDYRRCGVGRLLMQWGHERIDEWGYESFIEASPMARWLYEACGYRRVMGLHIDLEKKDPGDEWERLTYECRPPGVLLLWRPPMGVWDEKVPTGPWAVTEETWK</sequence>
<dbReference type="OrthoDB" id="410198at2759"/>
<name>A0A5N6Z113_9EURO</name>
<accession>A0A5N6Z113</accession>
<protein>
    <submittedName>
        <fullName evidence="2">GNAT family acetyltransferase</fullName>
    </submittedName>
</protein>
<dbReference type="PANTHER" id="PTHR42791:SF5">
    <property type="entry name" value="HYPOTHETICAL ACETYLTRANSFERASE (EUROFUNG)"/>
    <property type="match status" value="1"/>
</dbReference>
<evidence type="ECO:0000313" key="3">
    <source>
        <dbReference type="Proteomes" id="UP000327118"/>
    </source>
</evidence>
<dbReference type="PROSITE" id="PS51186">
    <property type="entry name" value="GNAT"/>
    <property type="match status" value="1"/>
</dbReference>
<evidence type="ECO:0000313" key="2">
    <source>
        <dbReference type="EMBL" id="KAE8350626.1"/>
    </source>
</evidence>
<dbReference type="EMBL" id="ML739213">
    <property type="protein sequence ID" value="KAE8350626.1"/>
    <property type="molecule type" value="Genomic_DNA"/>
</dbReference>
<dbReference type="SUPFAM" id="SSF55729">
    <property type="entry name" value="Acyl-CoA N-acyltransferases (Nat)"/>
    <property type="match status" value="1"/>
</dbReference>
<organism evidence="2 3">
    <name type="scientific">Aspergillus coremiiformis</name>
    <dbReference type="NCBI Taxonomy" id="138285"/>
    <lineage>
        <taxon>Eukaryota</taxon>
        <taxon>Fungi</taxon>
        <taxon>Dikarya</taxon>
        <taxon>Ascomycota</taxon>
        <taxon>Pezizomycotina</taxon>
        <taxon>Eurotiomycetes</taxon>
        <taxon>Eurotiomycetidae</taxon>
        <taxon>Eurotiales</taxon>
        <taxon>Aspergillaceae</taxon>
        <taxon>Aspergillus</taxon>
        <taxon>Aspergillus subgen. Circumdati</taxon>
    </lineage>
</organism>
<keyword evidence="2" id="KW-0808">Transferase</keyword>
<proteinExistence type="predicted"/>
<evidence type="ECO:0000259" key="1">
    <source>
        <dbReference type="PROSITE" id="PS51186"/>
    </source>
</evidence>
<dbReference type="Gene3D" id="3.40.630.30">
    <property type="match status" value="1"/>
</dbReference>
<dbReference type="Proteomes" id="UP000327118">
    <property type="component" value="Unassembled WGS sequence"/>
</dbReference>
<feature type="domain" description="N-acetyltransferase" evidence="1">
    <location>
        <begin position="132"/>
        <end position="217"/>
    </location>
</feature>
<gene>
    <name evidence="2" type="ORF">BDV28DRAFT_138742</name>
</gene>
<dbReference type="AlphaFoldDB" id="A0A5N6Z113"/>
<dbReference type="PANTHER" id="PTHR42791">
    <property type="entry name" value="GNAT FAMILY ACETYLTRANSFERASE"/>
    <property type="match status" value="1"/>
</dbReference>